<protein>
    <submittedName>
        <fullName evidence="1">Uncharacterized protein</fullName>
    </submittedName>
</protein>
<sequence length="158" mass="17775">MSTPKAIATFLSVARSGWDELVHHFETVAGSLSNSAASHLFVRLRSARTTFMRFKSFISISRFIAFGTNLVRIYGIRMKISVFSLLNVIHVITNDHLRGLWHPVYSMSATPSKARLNGFCNKWGLQSIATERSSRVSLRSTQLFLTVSMRSGCWSNDD</sequence>
<dbReference type="Proteomes" id="UP000002861">
    <property type="component" value="Chromosome"/>
</dbReference>
<reference evidence="1 2" key="1">
    <citation type="journal article" date="2007" name="PLoS Biol.">
        <title>Evolution of symbiotic bacteria in the distal human intestine.</title>
        <authorList>
            <person name="Xu J."/>
            <person name="Mahowald M.A."/>
            <person name="Ley R.E."/>
            <person name="Lozupone C.A."/>
            <person name="Hamady M."/>
            <person name="Martens E.C."/>
            <person name="Henrissat B."/>
            <person name="Coutinho P.M."/>
            <person name="Minx P."/>
            <person name="Latreille P."/>
            <person name="Cordum H."/>
            <person name="Van Brunt A."/>
            <person name="Kim K."/>
            <person name="Fulton R.S."/>
            <person name="Fulton L.A."/>
            <person name="Clifton S.W."/>
            <person name="Wilson R.K."/>
            <person name="Knight R.D."/>
            <person name="Gordon J.I."/>
        </authorList>
    </citation>
    <scope>NUCLEOTIDE SEQUENCE [LARGE SCALE GENOMIC DNA]</scope>
    <source>
        <strain evidence="2">ATCC 8482 / DSM 1447 / JCM 5826 / CCUG 4940 / NBRC 14291 / NCTC 11154</strain>
    </source>
</reference>
<accession>A6L5S8</accession>
<organism evidence="1 2">
    <name type="scientific">Phocaeicola vulgatus (strain ATCC 8482 / DSM 1447 / JCM 5826 / CCUG 4940 / NBRC 14291 / NCTC 11154)</name>
    <name type="common">Bacteroides vulgatus</name>
    <dbReference type="NCBI Taxonomy" id="435590"/>
    <lineage>
        <taxon>Bacteria</taxon>
        <taxon>Pseudomonadati</taxon>
        <taxon>Bacteroidota</taxon>
        <taxon>Bacteroidia</taxon>
        <taxon>Bacteroidales</taxon>
        <taxon>Bacteroidaceae</taxon>
        <taxon>Phocaeicola</taxon>
    </lineage>
</organism>
<dbReference type="PaxDb" id="435590-BVU_3416"/>
<gene>
    <name evidence="1" type="ordered locus">BVU_3416</name>
</gene>
<evidence type="ECO:0000313" key="2">
    <source>
        <dbReference type="Proteomes" id="UP000002861"/>
    </source>
</evidence>
<dbReference type="HOGENOM" id="CLU_1665979_0_0_10"/>
<dbReference type="KEGG" id="bvu:BVU_3416"/>
<dbReference type="EMBL" id="CP000139">
    <property type="protein sequence ID" value="ABR41042.1"/>
    <property type="molecule type" value="Genomic_DNA"/>
</dbReference>
<evidence type="ECO:0000313" key="1">
    <source>
        <dbReference type="EMBL" id="ABR41042.1"/>
    </source>
</evidence>
<name>A6L5S8_PHOV8</name>
<dbReference type="STRING" id="435590.BVU_3416"/>
<dbReference type="AlphaFoldDB" id="A6L5S8"/>
<proteinExistence type="predicted"/>